<dbReference type="Proteomes" id="UP001597369">
    <property type="component" value="Unassembled WGS sequence"/>
</dbReference>
<keyword evidence="2" id="KW-1185">Reference proteome</keyword>
<dbReference type="RefSeq" id="WP_229960556.1">
    <property type="nucleotide sequence ID" value="NZ_JAJJWI010000008.1"/>
</dbReference>
<reference evidence="2" key="1">
    <citation type="journal article" date="2019" name="Int. J. Syst. Evol. Microbiol.">
        <title>The Global Catalogue of Microorganisms (GCM) 10K type strain sequencing project: providing services to taxonomists for standard genome sequencing and annotation.</title>
        <authorList>
            <consortium name="The Broad Institute Genomics Platform"/>
            <consortium name="The Broad Institute Genome Sequencing Center for Infectious Disease"/>
            <person name="Wu L."/>
            <person name="Ma J."/>
        </authorList>
    </citation>
    <scope>NUCLEOTIDE SEQUENCE [LARGE SCALE GENOMIC DNA]</scope>
    <source>
        <strain evidence="2">JCM 16545</strain>
    </source>
</reference>
<proteinExistence type="predicted"/>
<comment type="caution">
    <text evidence="1">The sequence shown here is derived from an EMBL/GenBank/DDBJ whole genome shotgun (WGS) entry which is preliminary data.</text>
</comment>
<protein>
    <recommendedName>
        <fullName evidence="3">Addiction module component</fullName>
    </recommendedName>
</protein>
<accession>A0ABW4WXE6</accession>
<dbReference type="EMBL" id="JBHUHV010000022">
    <property type="protein sequence ID" value="MFD2066680.1"/>
    <property type="molecule type" value="Genomic_DNA"/>
</dbReference>
<organism evidence="1 2">
    <name type="scientific">Pontibacter silvestris</name>
    <dbReference type="NCBI Taxonomy" id="2305183"/>
    <lineage>
        <taxon>Bacteria</taxon>
        <taxon>Pseudomonadati</taxon>
        <taxon>Bacteroidota</taxon>
        <taxon>Cytophagia</taxon>
        <taxon>Cytophagales</taxon>
        <taxon>Hymenobacteraceae</taxon>
        <taxon>Pontibacter</taxon>
    </lineage>
</organism>
<name>A0ABW4WXE6_9BACT</name>
<gene>
    <name evidence="1" type="ORF">ACFSKU_07265</name>
</gene>
<evidence type="ECO:0008006" key="3">
    <source>
        <dbReference type="Google" id="ProtNLM"/>
    </source>
</evidence>
<evidence type="ECO:0000313" key="1">
    <source>
        <dbReference type="EMBL" id="MFD2066680.1"/>
    </source>
</evidence>
<sequence>MRPALEEIKHLEAFLQGRLPEEEELDVEIRLLWDQEWKQQVTQQQLSYQAIREAGRQQLRQELQAVHQRLFG</sequence>
<evidence type="ECO:0000313" key="2">
    <source>
        <dbReference type="Proteomes" id="UP001597369"/>
    </source>
</evidence>